<accession>A0A1G4WSD4</accession>
<name>A0A1G4WSD4_9MYCO</name>
<dbReference type="RefSeq" id="WP_139170092.1">
    <property type="nucleotide sequence ID" value="NZ_FMUB01000009.1"/>
</dbReference>
<evidence type="ECO:0000313" key="1">
    <source>
        <dbReference type="EMBL" id="SCX28002.1"/>
    </source>
</evidence>
<reference evidence="2" key="1">
    <citation type="submission" date="2016-10" db="EMBL/GenBank/DDBJ databases">
        <authorList>
            <person name="Varghese N."/>
            <person name="Submissions S."/>
        </authorList>
    </citation>
    <scope>NUCLEOTIDE SEQUENCE [LARGE SCALE GENOMIC DNA]</scope>
    <source>
        <strain evidence="2">UNC267MFSha1.1M11</strain>
    </source>
</reference>
<gene>
    <name evidence="1" type="ORF">SAMN02799620_04488</name>
</gene>
<proteinExistence type="predicted"/>
<dbReference type="AlphaFoldDB" id="A0A1G4WSD4"/>
<sequence>MATISHFGPYYYYPPGGMPVGGAYNVSYGPDGRFSQCTFNVTGQPDPTKRNSNYTVWVSDMSLQVIDVGHGDIDNYQYTGYTTFGNDGAETVSTITAYLTITTP</sequence>
<protein>
    <submittedName>
        <fullName evidence="1">Uncharacterized protein</fullName>
    </submittedName>
</protein>
<dbReference type="Proteomes" id="UP000199707">
    <property type="component" value="Unassembled WGS sequence"/>
</dbReference>
<evidence type="ECO:0000313" key="2">
    <source>
        <dbReference type="Proteomes" id="UP000199707"/>
    </source>
</evidence>
<organism evidence="1 2">
    <name type="scientific">Mycolicibacterium fluoranthenivorans</name>
    <dbReference type="NCBI Taxonomy" id="258505"/>
    <lineage>
        <taxon>Bacteria</taxon>
        <taxon>Bacillati</taxon>
        <taxon>Actinomycetota</taxon>
        <taxon>Actinomycetes</taxon>
        <taxon>Mycobacteriales</taxon>
        <taxon>Mycobacteriaceae</taxon>
        <taxon>Mycolicibacterium</taxon>
    </lineage>
</organism>
<dbReference type="EMBL" id="FMUB01000009">
    <property type="protein sequence ID" value="SCX28002.1"/>
    <property type="molecule type" value="Genomic_DNA"/>
</dbReference>